<organism evidence="2 3">
    <name type="scientific">Nannocystis bainbridge</name>
    <dbReference type="NCBI Taxonomy" id="2995303"/>
    <lineage>
        <taxon>Bacteria</taxon>
        <taxon>Pseudomonadati</taxon>
        <taxon>Myxococcota</taxon>
        <taxon>Polyangia</taxon>
        <taxon>Nannocystales</taxon>
        <taxon>Nannocystaceae</taxon>
        <taxon>Nannocystis</taxon>
    </lineage>
</organism>
<name>A0ABT5EBE1_9BACT</name>
<comment type="caution">
    <text evidence="2">The sequence shown here is derived from an EMBL/GenBank/DDBJ whole genome shotgun (WGS) entry which is preliminary data.</text>
</comment>
<accession>A0ABT5EBE1</accession>
<feature type="transmembrane region" description="Helical" evidence="1">
    <location>
        <begin position="12"/>
        <end position="31"/>
    </location>
</feature>
<keyword evidence="1" id="KW-0812">Transmembrane</keyword>
<feature type="transmembrane region" description="Helical" evidence="1">
    <location>
        <begin position="220"/>
        <end position="241"/>
    </location>
</feature>
<dbReference type="RefSeq" id="WP_272091189.1">
    <property type="nucleotide sequence ID" value="NZ_JAQNDL010000004.1"/>
</dbReference>
<gene>
    <name evidence="2" type="ORF">POL25_37520</name>
</gene>
<evidence type="ECO:0000313" key="2">
    <source>
        <dbReference type="EMBL" id="MDC0722649.1"/>
    </source>
</evidence>
<proteinExistence type="predicted"/>
<reference evidence="2 3" key="1">
    <citation type="submission" date="2022-11" db="EMBL/GenBank/DDBJ databases">
        <title>Minimal conservation of predation-associated metabolite biosynthetic gene clusters underscores biosynthetic potential of Myxococcota including descriptions for ten novel species: Archangium lansinium sp. nov., Myxococcus landrumus sp. nov., Nannocystis bai.</title>
        <authorList>
            <person name="Ahearne A."/>
            <person name="Stevens C."/>
            <person name="Dowd S."/>
        </authorList>
    </citation>
    <scope>NUCLEOTIDE SEQUENCE [LARGE SCALE GENOMIC DNA]</scope>
    <source>
        <strain evidence="2 3">BB15-2</strain>
    </source>
</reference>
<keyword evidence="1" id="KW-1133">Transmembrane helix</keyword>
<protein>
    <submittedName>
        <fullName evidence="2">Uncharacterized protein</fullName>
    </submittedName>
</protein>
<sequence>MRELLDEAREFGLATAAAAALLLLGAAVTYLSGSLLAGGFTTLLLGLPAIALGVWGLAGLVIASTLTFLAGVPLGEYGRVTLGDQAAVTWPEAALRSDLVRLEVTEARVDTARAVRQSHRHSGGKSSSSRVHAIAPIVPTASRPGEPVHVYAACRDLSSYDSSCRDAWASTTDVLMRVPAGDEPCYRRLLSADAPAEVAFVYWDRPERYLGQRWHEWSTALRVTAIAWLVIGANILLYRAVPRFRRR</sequence>
<keyword evidence="3" id="KW-1185">Reference proteome</keyword>
<dbReference type="EMBL" id="JAQNDL010000004">
    <property type="protein sequence ID" value="MDC0722649.1"/>
    <property type="molecule type" value="Genomic_DNA"/>
</dbReference>
<evidence type="ECO:0000256" key="1">
    <source>
        <dbReference type="SAM" id="Phobius"/>
    </source>
</evidence>
<feature type="transmembrane region" description="Helical" evidence="1">
    <location>
        <begin position="43"/>
        <end position="70"/>
    </location>
</feature>
<dbReference type="Proteomes" id="UP001221686">
    <property type="component" value="Unassembled WGS sequence"/>
</dbReference>
<keyword evidence="1" id="KW-0472">Membrane</keyword>
<evidence type="ECO:0000313" key="3">
    <source>
        <dbReference type="Proteomes" id="UP001221686"/>
    </source>
</evidence>